<evidence type="ECO:0000256" key="6">
    <source>
        <dbReference type="ARBA" id="ARBA00022618"/>
    </source>
</evidence>
<evidence type="ECO:0000256" key="1">
    <source>
        <dbReference type="ARBA" id="ARBA00001974"/>
    </source>
</evidence>
<keyword evidence="8 16" id="KW-0274">FAD</keyword>
<dbReference type="SUPFAM" id="SSF56176">
    <property type="entry name" value="FAD-binding/transporter-associated domain-like"/>
    <property type="match status" value="1"/>
</dbReference>
<dbReference type="NCBIfam" id="NF010480">
    <property type="entry name" value="PRK13905.1"/>
    <property type="match status" value="1"/>
</dbReference>
<feature type="active site" evidence="16">
    <location>
        <position position="172"/>
    </location>
</feature>
<dbReference type="PANTHER" id="PTHR21071">
    <property type="entry name" value="UDP-N-ACETYLENOLPYRUVOYLGLUCOSAMINE REDUCTASE"/>
    <property type="match status" value="1"/>
</dbReference>
<dbReference type="OrthoDB" id="9804753at2"/>
<keyword evidence="13 16" id="KW-0131">Cell cycle</keyword>
<dbReference type="InterPro" id="IPR011601">
    <property type="entry name" value="MurB_C"/>
</dbReference>
<keyword evidence="14 16" id="KW-0961">Cell wall biogenesis/degradation</keyword>
<keyword evidence="10 16" id="KW-0133">Cell shape</keyword>
<evidence type="ECO:0000313" key="19">
    <source>
        <dbReference type="Proteomes" id="UP000247612"/>
    </source>
</evidence>
<dbReference type="InterPro" id="IPR036635">
    <property type="entry name" value="MurB_C_sf"/>
</dbReference>
<dbReference type="Gene3D" id="3.30.43.10">
    <property type="entry name" value="Uridine Diphospho-n-acetylenolpyruvylglucosamine Reductase, domain 2"/>
    <property type="match status" value="1"/>
</dbReference>
<dbReference type="PROSITE" id="PS51387">
    <property type="entry name" value="FAD_PCMH"/>
    <property type="match status" value="1"/>
</dbReference>
<dbReference type="NCBIfam" id="TIGR00179">
    <property type="entry name" value="murB"/>
    <property type="match status" value="1"/>
</dbReference>
<evidence type="ECO:0000313" key="18">
    <source>
        <dbReference type="EMBL" id="PXX79019.1"/>
    </source>
</evidence>
<evidence type="ECO:0000256" key="16">
    <source>
        <dbReference type="HAMAP-Rule" id="MF_00037"/>
    </source>
</evidence>
<dbReference type="Gene3D" id="3.90.78.10">
    <property type="entry name" value="UDP-N-acetylenolpyruvoylglucosamine reductase, C-terminal domain"/>
    <property type="match status" value="1"/>
</dbReference>
<dbReference type="GO" id="GO:0071555">
    <property type="term" value="P:cell wall organization"/>
    <property type="evidence" value="ECO:0007669"/>
    <property type="project" value="UniProtKB-KW"/>
</dbReference>
<dbReference type="InterPro" id="IPR016167">
    <property type="entry name" value="FAD-bd_PCMH_sub1"/>
</dbReference>
<keyword evidence="6 16" id="KW-0132">Cell division</keyword>
<dbReference type="HAMAP" id="MF_00037">
    <property type="entry name" value="MurB"/>
    <property type="match status" value="1"/>
</dbReference>
<evidence type="ECO:0000256" key="9">
    <source>
        <dbReference type="ARBA" id="ARBA00022857"/>
    </source>
</evidence>
<dbReference type="EC" id="1.3.1.98" evidence="16"/>
<dbReference type="EMBL" id="QJKH01000006">
    <property type="protein sequence ID" value="PXX79019.1"/>
    <property type="molecule type" value="Genomic_DNA"/>
</dbReference>
<evidence type="ECO:0000256" key="7">
    <source>
        <dbReference type="ARBA" id="ARBA00022630"/>
    </source>
</evidence>
<protein>
    <recommendedName>
        <fullName evidence="16">UDP-N-acetylenolpyruvoylglucosamine reductase</fullName>
        <ecNumber evidence="16">1.3.1.98</ecNumber>
    </recommendedName>
    <alternativeName>
        <fullName evidence="16">UDP-N-acetylmuramate dehydrogenase</fullName>
    </alternativeName>
</protein>
<evidence type="ECO:0000256" key="11">
    <source>
        <dbReference type="ARBA" id="ARBA00022984"/>
    </source>
</evidence>
<feature type="active site" evidence="16">
    <location>
        <position position="293"/>
    </location>
</feature>
<dbReference type="PANTHER" id="PTHR21071:SF4">
    <property type="entry name" value="UDP-N-ACETYLENOLPYRUVOYLGLUCOSAMINE REDUCTASE"/>
    <property type="match status" value="1"/>
</dbReference>
<evidence type="ECO:0000256" key="5">
    <source>
        <dbReference type="ARBA" id="ARBA00022490"/>
    </source>
</evidence>
<dbReference type="GO" id="GO:0008762">
    <property type="term" value="F:UDP-N-acetylmuramate dehydrogenase activity"/>
    <property type="evidence" value="ECO:0007669"/>
    <property type="project" value="UniProtKB-UniRule"/>
</dbReference>
<feature type="domain" description="FAD-binding PCMH-type" evidence="17">
    <location>
        <begin position="27"/>
        <end position="194"/>
    </location>
</feature>
<keyword evidence="19" id="KW-1185">Reference proteome</keyword>
<dbReference type="Proteomes" id="UP000247612">
    <property type="component" value="Unassembled WGS sequence"/>
</dbReference>
<comment type="catalytic activity">
    <reaction evidence="15 16">
        <text>UDP-N-acetyl-alpha-D-muramate + NADP(+) = UDP-N-acetyl-3-O-(1-carboxyvinyl)-alpha-D-glucosamine + NADPH + H(+)</text>
        <dbReference type="Rhea" id="RHEA:12248"/>
        <dbReference type="ChEBI" id="CHEBI:15378"/>
        <dbReference type="ChEBI" id="CHEBI:57783"/>
        <dbReference type="ChEBI" id="CHEBI:58349"/>
        <dbReference type="ChEBI" id="CHEBI:68483"/>
        <dbReference type="ChEBI" id="CHEBI:70757"/>
        <dbReference type="EC" id="1.3.1.98"/>
    </reaction>
</comment>
<accession>A0A318KMT4</accession>
<keyword evidence="12 16" id="KW-0560">Oxidoreductase</keyword>
<keyword evidence="7 16" id="KW-0285">Flavoprotein</keyword>
<dbReference type="GO" id="GO:0071949">
    <property type="term" value="F:FAD binding"/>
    <property type="evidence" value="ECO:0007669"/>
    <property type="project" value="InterPro"/>
</dbReference>
<comment type="function">
    <text evidence="2 16">Cell wall formation.</text>
</comment>
<evidence type="ECO:0000256" key="8">
    <source>
        <dbReference type="ARBA" id="ARBA00022827"/>
    </source>
</evidence>
<evidence type="ECO:0000256" key="3">
    <source>
        <dbReference type="ARBA" id="ARBA00004496"/>
    </source>
</evidence>
<dbReference type="Pfam" id="PF02873">
    <property type="entry name" value="MurB_C"/>
    <property type="match status" value="1"/>
</dbReference>
<dbReference type="AlphaFoldDB" id="A0A318KMT4"/>
<dbReference type="InterPro" id="IPR016166">
    <property type="entry name" value="FAD-bd_PCMH"/>
</dbReference>
<evidence type="ECO:0000256" key="13">
    <source>
        <dbReference type="ARBA" id="ARBA00023306"/>
    </source>
</evidence>
<evidence type="ECO:0000256" key="15">
    <source>
        <dbReference type="ARBA" id="ARBA00048914"/>
    </source>
</evidence>
<evidence type="ECO:0000256" key="10">
    <source>
        <dbReference type="ARBA" id="ARBA00022960"/>
    </source>
</evidence>
<dbReference type="SUPFAM" id="SSF56194">
    <property type="entry name" value="Uridine diphospho-N-Acetylenolpyruvylglucosamine reductase, MurB, C-terminal domain"/>
    <property type="match status" value="1"/>
</dbReference>
<reference evidence="18 19" key="1">
    <citation type="submission" date="2018-05" db="EMBL/GenBank/DDBJ databases">
        <title>Genomic Encyclopedia of Type Strains, Phase IV (KMG-IV): sequencing the most valuable type-strain genomes for metagenomic binning, comparative biology and taxonomic classification.</title>
        <authorList>
            <person name="Goeker M."/>
        </authorList>
    </citation>
    <scope>NUCLEOTIDE SEQUENCE [LARGE SCALE GENOMIC DNA]</scope>
    <source>
        <strain evidence="18 19">JC118</strain>
    </source>
</reference>
<dbReference type="GO" id="GO:0051301">
    <property type="term" value="P:cell division"/>
    <property type="evidence" value="ECO:0007669"/>
    <property type="project" value="UniProtKB-KW"/>
</dbReference>
<organism evidence="18 19">
    <name type="scientific">Dielma fastidiosa</name>
    <dbReference type="NCBI Taxonomy" id="1034346"/>
    <lineage>
        <taxon>Bacteria</taxon>
        <taxon>Bacillati</taxon>
        <taxon>Bacillota</taxon>
        <taxon>Erysipelotrichia</taxon>
        <taxon>Erysipelotrichales</taxon>
        <taxon>Erysipelotrichaceae</taxon>
        <taxon>Dielma</taxon>
    </lineage>
</organism>
<keyword evidence="9 16" id="KW-0521">NADP</keyword>
<sequence>MNDVEIKLQMYGDLLVDAPLSAHTTFKIGGKAKYFLYPKSTLGLMRVLDIAKENGLEVRIFGKGSNILASDEDYAGLILCLDRYFSDFYFEEDGTCITQSGTSIILLAHEAMKRELSGLEFASGIPGTLGGAVFMNAGAYKSEIRDILDKVFVLQDNNCCWLSVDELAMSYRSSIFQKQRDWIILAAKLKLSKGNGAEIRDLMDSRRQRRLASQPLNMPSAGSIFRNPEQLPAWQCIEEVGLRGYQIGGAMVSDKHANFIVNADHASANDVIELITLIQQKVKDKYQIELKTEVEHFNWPKRK</sequence>
<comment type="caution">
    <text evidence="18">The sequence shown here is derived from an EMBL/GenBank/DDBJ whole genome shotgun (WGS) entry which is preliminary data.</text>
</comment>
<name>A0A318KMT4_9FIRM</name>
<comment type="subcellular location">
    <subcellularLocation>
        <location evidence="3 16">Cytoplasm</location>
    </subcellularLocation>
</comment>
<dbReference type="Gene3D" id="3.30.465.10">
    <property type="match status" value="1"/>
</dbReference>
<evidence type="ECO:0000259" key="17">
    <source>
        <dbReference type="PROSITE" id="PS51387"/>
    </source>
</evidence>
<feature type="active site" description="Proton donor" evidence="16">
    <location>
        <position position="223"/>
    </location>
</feature>
<evidence type="ECO:0000256" key="2">
    <source>
        <dbReference type="ARBA" id="ARBA00003921"/>
    </source>
</evidence>
<dbReference type="InterPro" id="IPR006094">
    <property type="entry name" value="Oxid_FAD_bind_N"/>
</dbReference>
<dbReference type="Pfam" id="PF01565">
    <property type="entry name" value="FAD_binding_4"/>
    <property type="match status" value="1"/>
</dbReference>
<dbReference type="GO" id="GO:0005829">
    <property type="term" value="C:cytosol"/>
    <property type="evidence" value="ECO:0007669"/>
    <property type="project" value="TreeGrafter"/>
</dbReference>
<evidence type="ECO:0000256" key="14">
    <source>
        <dbReference type="ARBA" id="ARBA00023316"/>
    </source>
</evidence>
<dbReference type="GO" id="GO:0009252">
    <property type="term" value="P:peptidoglycan biosynthetic process"/>
    <property type="evidence" value="ECO:0007669"/>
    <property type="project" value="UniProtKB-UniRule"/>
</dbReference>
<keyword evidence="5 16" id="KW-0963">Cytoplasm</keyword>
<dbReference type="STRING" id="1034346.GCA_000313565_01192"/>
<evidence type="ECO:0000256" key="4">
    <source>
        <dbReference type="ARBA" id="ARBA00004752"/>
    </source>
</evidence>
<comment type="similarity">
    <text evidence="16">Belongs to the MurB family.</text>
</comment>
<proteinExistence type="inferred from homology"/>
<comment type="cofactor">
    <cofactor evidence="1 16">
        <name>FAD</name>
        <dbReference type="ChEBI" id="CHEBI:57692"/>
    </cofactor>
</comment>
<evidence type="ECO:0000256" key="12">
    <source>
        <dbReference type="ARBA" id="ARBA00023002"/>
    </source>
</evidence>
<dbReference type="GO" id="GO:0008360">
    <property type="term" value="P:regulation of cell shape"/>
    <property type="evidence" value="ECO:0007669"/>
    <property type="project" value="UniProtKB-KW"/>
</dbReference>
<keyword evidence="11 16" id="KW-0573">Peptidoglycan synthesis</keyword>
<dbReference type="InterPro" id="IPR003170">
    <property type="entry name" value="MurB"/>
</dbReference>
<dbReference type="RefSeq" id="WP_022937508.1">
    <property type="nucleotide sequence ID" value="NZ_CABKRQ010000003.1"/>
</dbReference>
<dbReference type="InterPro" id="IPR036318">
    <property type="entry name" value="FAD-bd_PCMH-like_sf"/>
</dbReference>
<gene>
    <name evidence="16" type="primary">murB</name>
    <name evidence="18" type="ORF">DES51_106138</name>
</gene>
<comment type="pathway">
    <text evidence="4 16">Cell wall biogenesis; peptidoglycan biosynthesis.</text>
</comment>
<dbReference type="UniPathway" id="UPA00219"/>
<dbReference type="InterPro" id="IPR016169">
    <property type="entry name" value="FAD-bd_PCMH_sub2"/>
</dbReference>